<proteinExistence type="predicted"/>
<sequence length="864" mass="98482">MNLRIFIPIALIIILHPFPPVYGQPQGYVLIYSPPRVYNVDWMDVKAIYMKEEGEKLYFRVEYYGAIPNSEDYVRLIDIYIDADRNCQTGGLYNGLGNDYIIRFSLSGDSSYSRAELFKWDSTIEYYEDIKDLTLNAGRAPGLSYMEIWVDKRDIGYTPDGIDFYIDTYFEVEATLDTELNYVIDSSVKYIEIDGYSSDWGSISPSITLPPKSILLGFEVSSIYVANDDENLYFRIDMRGRPTVMVNKEGLYYGFLVSLDTDNNDNTGYYRYGGSEFGVDAKLWANLLKDTEVDYYRYIGTGSDFNWKLIWVSSTSVDFNDVFELKIPLGLLEVGSGQTVGIYMRGVLGRFIPESGYLTYLSDLQTVIQQRAKEIRSVVVDGSEYYIVTLEKFIDPVTLESSDHSFLAVEPHAWEVYTYTNFQPISDESLLRKIWTIDRANKLLKRIGSPEYISDNINIINNVITTSKGLSEAYNIEVWGKTGIFMVVDLVIFAELELPVPGSSLGTILKEQISHYTDPVRFLLEAGRALLEASKKDYQKAREIAESHRDGISDYETARNYLNYYYNGYFKFLYGTSMALPTGEIDKSVWWTVVSWIPDYIIHLGQKALSSVGALGKIASITKDVSDVTVNMLETHKELREYIDKIGKIEKQVNILFESESLYIDYTLALIERSKERLYEKWGIHGIDEMNSHLCSPAELRVCDSQGRITGLVNGEVRMEIPNSYYFYTSRIVTIFFPSDTHIINIVGTEEGTYGLEVTYSKEGKTITFTARDIHITPKAVHQYKVDWEKLSKGKNGVTVEVDSDGDGKFDWSFTGGKDINQGDFTSHLVIPYLWVIGVVITFILITIIIAHKRKFPPSPPESS</sequence>
<protein>
    <submittedName>
        <fullName evidence="2">Uncharacterized protein</fullName>
    </submittedName>
</protein>
<name>A0A429GM28_9CREN</name>
<keyword evidence="1" id="KW-0472">Membrane</keyword>
<dbReference type="Proteomes" id="UP000277582">
    <property type="component" value="Unassembled WGS sequence"/>
</dbReference>
<feature type="transmembrane region" description="Helical" evidence="1">
    <location>
        <begin position="830"/>
        <end position="851"/>
    </location>
</feature>
<keyword evidence="3" id="KW-1185">Reference proteome</keyword>
<keyword evidence="1" id="KW-0812">Transmembrane</keyword>
<dbReference type="Gene3D" id="2.60.40.1190">
    <property type="match status" value="1"/>
</dbReference>
<keyword evidence="1" id="KW-1133">Transmembrane helix</keyword>
<accession>A0A429GM28</accession>
<evidence type="ECO:0000313" key="3">
    <source>
        <dbReference type="Proteomes" id="UP000277582"/>
    </source>
</evidence>
<dbReference type="AlphaFoldDB" id="A0A429GM28"/>
<reference evidence="2 3" key="1">
    <citation type="submission" date="2018-10" db="EMBL/GenBank/DDBJ databases">
        <title>Co-occurring genomic capacity for anaerobic methane metabolism and dissimilatory sulfite reduction discovered in the Korarchaeota.</title>
        <authorList>
            <person name="Mckay L.J."/>
            <person name="Dlakic M."/>
            <person name="Fields M.W."/>
            <person name="Delmont T.O."/>
            <person name="Eren A.M."/>
            <person name="Jay Z.J."/>
            <person name="Klingelsmith K.B."/>
            <person name="Rusch D.B."/>
            <person name="Inskeep W.P."/>
        </authorList>
    </citation>
    <scope>NUCLEOTIDE SEQUENCE [LARGE SCALE GENOMIC DNA]</scope>
    <source>
        <strain evidence="2 3">MDKW</strain>
    </source>
</reference>
<dbReference type="RefSeq" id="WP_237558784.1">
    <property type="nucleotide sequence ID" value="NZ_RCOS01000085.1"/>
</dbReference>
<dbReference type="SUPFAM" id="SSF49344">
    <property type="entry name" value="CBD9-like"/>
    <property type="match status" value="1"/>
</dbReference>
<comment type="caution">
    <text evidence="2">The sequence shown here is derived from an EMBL/GenBank/DDBJ whole genome shotgun (WGS) entry which is preliminary data.</text>
</comment>
<evidence type="ECO:0000313" key="2">
    <source>
        <dbReference type="EMBL" id="RSN74831.1"/>
    </source>
</evidence>
<dbReference type="EMBL" id="RCOS01000085">
    <property type="protein sequence ID" value="RSN74831.1"/>
    <property type="molecule type" value="Genomic_DNA"/>
</dbReference>
<organism evidence="2 3">
    <name type="scientific">Candidatus Methanodesulfokora washburnensis</name>
    <dbReference type="NCBI Taxonomy" id="2478471"/>
    <lineage>
        <taxon>Archaea</taxon>
        <taxon>Thermoproteota</taxon>
        <taxon>Candidatus Korarchaeia</taxon>
        <taxon>Candidatus Korarchaeia incertae sedis</taxon>
        <taxon>Candidatus Methanodesulfokora</taxon>
    </lineage>
</organism>
<evidence type="ECO:0000256" key="1">
    <source>
        <dbReference type="SAM" id="Phobius"/>
    </source>
</evidence>
<gene>
    <name evidence="2" type="ORF">D6D85_07390</name>
</gene>